<gene>
    <name evidence="4" type="ORF">JCM9140_1209</name>
</gene>
<dbReference type="SUPFAM" id="SSF56784">
    <property type="entry name" value="HAD-like"/>
    <property type="match status" value="1"/>
</dbReference>
<sequence length="223" mass="26125">MIFFDIDSTLLDHEQAEELGAIEFFEENKEDIKCNTNEFVALWHHLSDTYFEKYLEKELSFLEQRRMRMKELLGSHISNDLADEKFNEYITYYKKNWKVFEDVIPSLEQMKKQGKRLGIISNGDENQQMEKLETIKIRKYFDCIVTSSKVGISKPNITIFIEACNLAKVKAEECYYIGDRVETDAIASTQAGMRGIWLNRKNTMTRSEIVTIHSLHELATIIK</sequence>
<organism evidence="4 5">
    <name type="scientific">Halalkalibacter wakoensis JCM 9140</name>
    <dbReference type="NCBI Taxonomy" id="1236970"/>
    <lineage>
        <taxon>Bacteria</taxon>
        <taxon>Bacillati</taxon>
        <taxon>Bacillota</taxon>
        <taxon>Bacilli</taxon>
        <taxon>Bacillales</taxon>
        <taxon>Bacillaceae</taxon>
        <taxon>Halalkalibacter</taxon>
    </lineage>
</organism>
<evidence type="ECO:0000256" key="1">
    <source>
        <dbReference type="ARBA" id="ARBA00001946"/>
    </source>
</evidence>
<dbReference type="Gene3D" id="3.40.50.1000">
    <property type="entry name" value="HAD superfamily/HAD-like"/>
    <property type="match status" value="1"/>
</dbReference>
<keyword evidence="2 4" id="KW-0378">Hydrolase</keyword>
<dbReference type="OrthoDB" id="25198at2"/>
<dbReference type="Gene3D" id="1.10.150.240">
    <property type="entry name" value="Putative phosphatase, domain 2"/>
    <property type="match status" value="1"/>
</dbReference>
<dbReference type="InterPro" id="IPR006439">
    <property type="entry name" value="HAD-SF_hydro_IA"/>
</dbReference>
<dbReference type="AlphaFoldDB" id="W4Q1H4"/>
<dbReference type="PANTHER" id="PTHR46470">
    <property type="entry name" value="N-ACYLNEURAMINATE-9-PHOSPHATASE"/>
    <property type="match status" value="1"/>
</dbReference>
<dbReference type="GO" id="GO:0016787">
    <property type="term" value="F:hydrolase activity"/>
    <property type="evidence" value="ECO:0007669"/>
    <property type="project" value="UniProtKB-KW"/>
</dbReference>
<evidence type="ECO:0000256" key="3">
    <source>
        <dbReference type="ARBA" id="ARBA00022842"/>
    </source>
</evidence>
<dbReference type="PRINTS" id="PR00413">
    <property type="entry name" value="HADHALOGNASE"/>
</dbReference>
<evidence type="ECO:0000256" key="2">
    <source>
        <dbReference type="ARBA" id="ARBA00022801"/>
    </source>
</evidence>
<comment type="caution">
    <text evidence="4">The sequence shown here is derived from an EMBL/GenBank/DDBJ whole genome shotgun (WGS) entry which is preliminary data.</text>
</comment>
<dbReference type="SFLD" id="SFLDS00003">
    <property type="entry name" value="Haloacid_Dehalogenase"/>
    <property type="match status" value="1"/>
</dbReference>
<dbReference type="InterPro" id="IPR023198">
    <property type="entry name" value="PGP-like_dom2"/>
</dbReference>
<dbReference type="InterPro" id="IPR051400">
    <property type="entry name" value="HAD-like_hydrolase"/>
</dbReference>
<dbReference type="PANTHER" id="PTHR46470:SF4">
    <property type="entry name" value="5-AMINO-6-(5-PHOSPHO-D-RIBITYLAMINO)URACIL PHOSPHATASE YIGB"/>
    <property type="match status" value="1"/>
</dbReference>
<dbReference type="Pfam" id="PF13419">
    <property type="entry name" value="HAD_2"/>
    <property type="match status" value="1"/>
</dbReference>
<name>W4Q1H4_9BACI</name>
<dbReference type="SFLD" id="SFLDG01129">
    <property type="entry name" value="C1.5:_HAD__Beta-PGM__Phosphata"/>
    <property type="match status" value="1"/>
</dbReference>
<keyword evidence="5" id="KW-1185">Reference proteome</keyword>
<dbReference type="STRING" id="1236970.JCM9140_1209"/>
<protein>
    <submittedName>
        <fullName evidence="4">Hydrolase</fullName>
    </submittedName>
</protein>
<dbReference type="RefSeq" id="WP_034743326.1">
    <property type="nucleotide sequence ID" value="NZ_BAUT01000007.1"/>
</dbReference>
<evidence type="ECO:0000313" key="4">
    <source>
        <dbReference type="EMBL" id="GAE25229.1"/>
    </source>
</evidence>
<dbReference type="GO" id="GO:0044281">
    <property type="term" value="P:small molecule metabolic process"/>
    <property type="evidence" value="ECO:0007669"/>
    <property type="project" value="UniProtKB-ARBA"/>
</dbReference>
<dbReference type="EMBL" id="BAUT01000007">
    <property type="protein sequence ID" value="GAE25229.1"/>
    <property type="molecule type" value="Genomic_DNA"/>
</dbReference>
<keyword evidence="3" id="KW-0460">Magnesium</keyword>
<dbReference type="InterPro" id="IPR041492">
    <property type="entry name" value="HAD_2"/>
</dbReference>
<dbReference type="InterPro" id="IPR036412">
    <property type="entry name" value="HAD-like_sf"/>
</dbReference>
<dbReference type="InterPro" id="IPR023214">
    <property type="entry name" value="HAD_sf"/>
</dbReference>
<reference evidence="4" key="1">
    <citation type="journal article" date="2014" name="Genome Announc.">
        <title>Draft Genome Sequences of Three Alkaliphilic Bacillus Strains, Bacillus wakoensis JCM 9140T, Bacillus akibai JCM 9157T, and Bacillus hemicellulosilyticus JCM 9152T.</title>
        <authorList>
            <person name="Yuki M."/>
            <person name="Oshima K."/>
            <person name="Suda W."/>
            <person name="Oshida Y."/>
            <person name="Kitamura K."/>
            <person name="Iida T."/>
            <person name="Hattori M."/>
            <person name="Ohkuma M."/>
        </authorList>
    </citation>
    <scope>NUCLEOTIDE SEQUENCE [LARGE SCALE GENOMIC DNA]</scope>
    <source>
        <strain evidence="4">JCM 9140</strain>
    </source>
</reference>
<comment type="cofactor">
    <cofactor evidence="1">
        <name>Mg(2+)</name>
        <dbReference type="ChEBI" id="CHEBI:18420"/>
    </cofactor>
</comment>
<dbReference type="NCBIfam" id="TIGR01549">
    <property type="entry name" value="HAD-SF-IA-v1"/>
    <property type="match status" value="1"/>
</dbReference>
<dbReference type="Proteomes" id="UP000018890">
    <property type="component" value="Unassembled WGS sequence"/>
</dbReference>
<accession>W4Q1H4</accession>
<evidence type="ECO:0000313" key="5">
    <source>
        <dbReference type="Proteomes" id="UP000018890"/>
    </source>
</evidence>
<proteinExistence type="predicted"/>